<dbReference type="PROSITE" id="PS50893">
    <property type="entry name" value="ABC_TRANSPORTER_2"/>
    <property type="match status" value="1"/>
</dbReference>
<dbReference type="NCBIfam" id="TIGR01978">
    <property type="entry name" value="sufC"/>
    <property type="match status" value="1"/>
</dbReference>
<evidence type="ECO:0000256" key="2">
    <source>
        <dbReference type="ARBA" id="ARBA00022741"/>
    </source>
</evidence>
<dbReference type="InterPro" id="IPR010230">
    <property type="entry name" value="FeS-cluster_ATPase_SufC"/>
</dbReference>
<dbReference type="STRING" id="1006576.DTL3_0500"/>
<organism evidence="5 6">
    <name type="scientific">Defluviitoga tunisiensis</name>
    <dbReference type="NCBI Taxonomy" id="1006576"/>
    <lineage>
        <taxon>Bacteria</taxon>
        <taxon>Thermotogati</taxon>
        <taxon>Thermotogota</taxon>
        <taxon>Thermotogae</taxon>
        <taxon>Petrotogales</taxon>
        <taxon>Petrotogaceae</taxon>
        <taxon>Defluviitoga</taxon>
    </lineage>
</organism>
<gene>
    <name evidence="5" type="primary">sufC</name>
    <name evidence="5" type="ORF">DTL3_0500</name>
</gene>
<feature type="domain" description="ABC transporter" evidence="4">
    <location>
        <begin position="5"/>
        <end position="248"/>
    </location>
</feature>
<evidence type="ECO:0000259" key="4">
    <source>
        <dbReference type="PROSITE" id="PS50893"/>
    </source>
</evidence>
<dbReference type="PANTHER" id="PTHR43204:SF1">
    <property type="entry name" value="ABC TRANSPORTER I FAMILY MEMBER 6, CHLOROPLASTIC"/>
    <property type="match status" value="1"/>
</dbReference>
<dbReference type="AlphaFoldDB" id="A0A0C7NPL0"/>
<dbReference type="PATRIC" id="fig|1006576.9.peg.491"/>
<accession>A0A0C7NPL0</accession>
<reference evidence="6" key="1">
    <citation type="submission" date="2014-11" db="EMBL/GenBank/DDBJ databases">
        <authorList>
            <person name="Wibberg D."/>
        </authorList>
    </citation>
    <scope>NUCLEOTIDE SEQUENCE [LARGE SCALE GENOMIC DNA]</scope>
    <source>
        <strain evidence="6">L3</strain>
    </source>
</reference>
<dbReference type="EMBL" id="LN824141">
    <property type="protein sequence ID" value="CEP77822.1"/>
    <property type="molecule type" value="Genomic_DNA"/>
</dbReference>
<keyword evidence="6" id="KW-1185">Reference proteome</keyword>
<keyword evidence="2" id="KW-0547">Nucleotide-binding</keyword>
<comment type="similarity">
    <text evidence="1">Belongs to the ABC transporter superfamily. Ycf16 family.</text>
</comment>
<protein>
    <submittedName>
        <fullName evidence="5">FeS assembly ATPase SufC</fullName>
    </submittedName>
</protein>
<dbReference type="InterPro" id="IPR027417">
    <property type="entry name" value="P-loop_NTPase"/>
</dbReference>
<evidence type="ECO:0000256" key="1">
    <source>
        <dbReference type="ARBA" id="ARBA00006216"/>
    </source>
</evidence>
<dbReference type="SUPFAM" id="SSF52540">
    <property type="entry name" value="P-loop containing nucleoside triphosphate hydrolases"/>
    <property type="match status" value="1"/>
</dbReference>
<dbReference type="KEGG" id="dtn:DTL3_0500"/>
<proteinExistence type="inferred from homology"/>
<dbReference type="Gene3D" id="3.40.50.300">
    <property type="entry name" value="P-loop containing nucleotide triphosphate hydrolases"/>
    <property type="match status" value="1"/>
</dbReference>
<evidence type="ECO:0000313" key="5">
    <source>
        <dbReference type="EMBL" id="CEP77822.1"/>
    </source>
</evidence>
<dbReference type="Pfam" id="PF00005">
    <property type="entry name" value="ABC_tran"/>
    <property type="match status" value="1"/>
</dbReference>
<sequence>MTALLEIRDLRAEVIGEGVEILKGVNLIINKGETHALMGPNGSGKSTLAHVIMGNPKYRVTSGDILFEGQSILNLSTDERARLGLFLSFQIPEEIEGIKMRQFLINSYRNIHSKDERTLLDLNKSISELTQKLDLNQDFLERYINTGFSGGEKKKSEILQMGFLKPKLCILDEIDSGLDIDALRIVSESLNSFRTEEMGILLITHYQRILNYVVPDFVHVYIDGRIVMTGKKELAEEIEEMGYSIIERELGININEE</sequence>
<dbReference type="InterPro" id="IPR003593">
    <property type="entry name" value="AAA+_ATPase"/>
</dbReference>
<dbReference type="SMART" id="SM00382">
    <property type="entry name" value="AAA"/>
    <property type="match status" value="1"/>
</dbReference>
<dbReference type="GO" id="GO:0005524">
    <property type="term" value="F:ATP binding"/>
    <property type="evidence" value="ECO:0007669"/>
    <property type="project" value="UniProtKB-KW"/>
</dbReference>
<keyword evidence="3" id="KW-0067">ATP-binding</keyword>
<dbReference type="InterPro" id="IPR003439">
    <property type="entry name" value="ABC_transporter-like_ATP-bd"/>
</dbReference>
<dbReference type="RefSeq" id="WP_045087381.1">
    <property type="nucleotide sequence ID" value="NZ_LN824141.1"/>
</dbReference>
<dbReference type="OrthoDB" id="9806149at2"/>
<dbReference type="PANTHER" id="PTHR43204">
    <property type="entry name" value="ABC TRANSPORTER I FAMILY MEMBER 6, CHLOROPLASTIC"/>
    <property type="match status" value="1"/>
</dbReference>
<dbReference type="CDD" id="cd03217">
    <property type="entry name" value="ABC_FeS_Assembly"/>
    <property type="match status" value="1"/>
</dbReference>
<dbReference type="GO" id="GO:0016887">
    <property type="term" value="F:ATP hydrolysis activity"/>
    <property type="evidence" value="ECO:0007669"/>
    <property type="project" value="InterPro"/>
</dbReference>
<name>A0A0C7NPL0_DEFTU</name>
<dbReference type="Proteomes" id="UP000032809">
    <property type="component" value="Chromosome I"/>
</dbReference>
<dbReference type="HOGENOM" id="CLU_000604_48_1_0"/>
<evidence type="ECO:0000256" key="3">
    <source>
        <dbReference type="ARBA" id="ARBA00022840"/>
    </source>
</evidence>
<evidence type="ECO:0000313" key="6">
    <source>
        <dbReference type="Proteomes" id="UP000032809"/>
    </source>
</evidence>